<accession>A0A645IF93</accession>
<proteinExistence type="predicted"/>
<comment type="caution">
    <text evidence="1">The sequence shown here is derived from an EMBL/GenBank/DDBJ whole genome shotgun (WGS) entry which is preliminary data.</text>
</comment>
<organism evidence="1">
    <name type="scientific">bioreactor metagenome</name>
    <dbReference type="NCBI Taxonomy" id="1076179"/>
    <lineage>
        <taxon>unclassified sequences</taxon>
        <taxon>metagenomes</taxon>
        <taxon>ecological metagenomes</taxon>
    </lineage>
</organism>
<dbReference type="Gene3D" id="3.40.50.150">
    <property type="entry name" value="Vaccinia Virus protein VP39"/>
    <property type="match status" value="1"/>
</dbReference>
<sequence length="51" mass="5892">MNITFSPIKGGDGNIEYLGHIKRAKDQPSILDEKKFKSIVTEAFEYYKKNK</sequence>
<dbReference type="InterPro" id="IPR029063">
    <property type="entry name" value="SAM-dependent_MTases_sf"/>
</dbReference>
<reference evidence="1" key="1">
    <citation type="submission" date="2019-08" db="EMBL/GenBank/DDBJ databases">
        <authorList>
            <person name="Kucharzyk K."/>
            <person name="Murdoch R.W."/>
            <person name="Higgins S."/>
            <person name="Loffler F."/>
        </authorList>
    </citation>
    <scope>NUCLEOTIDE SEQUENCE</scope>
</reference>
<evidence type="ECO:0000313" key="1">
    <source>
        <dbReference type="EMBL" id="MPN46043.1"/>
    </source>
</evidence>
<dbReference type="AlphaFoldDB" id="A0A645IF93"/>
<dbReference type="EMBL" id="VSSQ01106362">
    <property type="protein sequence ID" value="MPN46043.1"/>
    <property type="molecule type" value="Genomic_DNA"/>
</dbReference>
<protein>
    <submittedName>
        <fullName evidence="1">Uncharacterized protein</fullName>
    </submittedName>
</protein>
<name>A0A645IF93_9ZZZZ</name>
<gene>
    <name evidence="1" type="ORF">SDC9_193622</name>
</gene>